<dbReference type="InterPro" id="IPR001079">
    <property type="entry name" value="Galectin_CRD"/>
</dbReference>
<dbReference type="SUPFAM" id="SSF49899">
    <property type="entry name" value="Concanavalin A-like lectins/glucanases"/>
    <property type="match status" value="1"/>
</dbReference>
<keyword evidence="1 2" id="KW-0430">Lectin</keyword>
<protein>
    <recommendedName>
        <fullName evidence="2">Galectin</fullName>
    </recommendedName>
</protein>
<proteinExistence type="predicted"/>
<dbReference type="PROSITE" id="PS51304">
    <property type="entry name" value="GALECTIN"/>
    <property type="match status" value="1"/>
</dbReference>
<reference evidence="4" key="1">
    <citation type="submission" date="2023-05" db="EMBL/GenBank/DDBJ databases">
        <authorList>
            <person name="Stuckert A."/>
        </authorList>
    </citation>
    <scope>NUCLEOTIDE SEQUENCE</scope>
</reference>
<dbReference type="PANTHER" id="PTHR11346">
    <property type="entry name" value="GALECTIN"/>
    <property type="match status" value="1"/>
</dbReference>
<evidence type="ECO:0000259" key="3">
    <source>
        <dbReference type="PROSITE" id="PS51304"/>
    </source>
</evidence>
<dbReference type="PANTHER" id="PTHR11346:SF21">
    <property type="entry name" value="GRIFIN"/>
    <property type="match status" value="1"/>
</dbReference>
<dbReference type="InterPro" id="IPR013320">
    <property type="entry name" value="ConA-like_dom_sf"/>
</dbReference>
<evidence type="ECO:0000313" key="4">
    <source>
        <dbReference type="EMBL" id="CAI9565764.1"/>
    </source>
</evidence>
<dbReference type="SMART" id="SM00908">
    <property type="entry name" value="Gal-bind_lectin"/>
    <property type="match status" value="1"/>
</dbReference>
<organism evidence="4 5">
    <name type="scientific">Staurois parvus</name>
    <dbReference type="NCBI Taxonomy" id="386267"/>
    <lineage>
        <taxon>Eukaryota</taxon>
        <taxon>Metazoa</taxon>
        <taxon>Chordata</taxon>
        <taxon>Craniata</taxon>
        <taxon>Vertebrata</taxon>
        <taxon>Euteleostomi</taxon>
        <taxon>Amphibia</taxon>
        <taxon>Batrachia</taxon>
        <taxon>Anura</taxon>
        <taxon>Neobatrachia</taxon>
        <taxon>Ranoidea</taxon>
        <taxon>Ranidae</taxon>
        <taxon>Staurois</taxon>
    </lineage>
</organism>
<name>A0ABN9CZY0_9NEOB</name>
<gene>
    <name evidence="4" type="ORF">SPARVUS_LOCUS6216780</name>
</gene>
<evidence type="ECO:0000256" key="2">
    <source>
        <dbReference type="RuleBase" id="RU102079"/>
    </source>
</evidence>
<feature type="domain" description="Galectin" evidence="3">
    <location>
        <begin position="1"/>
        <end position="114"/>
    </location>
</feature>
<comment type="caution">
    <text evidence="4">The sequence shown here is derived from an EMBL/GenBank/DDBJ whole genome shotgun (WGS) entry which is preliminary data.</text>
</comment>
<accession>A0ABN9CZY0</accession>
<keyword evidence="5" id="KW-1185">Reference proteome</keyword>
<dbReference type="InterPro" id="IPR044156">
    <property type="entry name" value="Galectin-like"/>
</dbReference>
<dbReference type="CDD" id="cd00070">
    <property type="entry name" value="GLECT"/>
    <property type="match status" value="1"/>
</dbReference>
<dbReference type="Pfam" id="PF00337">
    <property type="entry name" value="Gal-bind_lectin"/>
    <property type="match status" value="1"/>
</dbReference>
<dbReference type="SMART" id="SM00276">
    <property type="entry name" value="GLECT"/>
    <property type="match status" value="1"/>
</dbReference>
<evidence type="ECO:0000313" key="5">
    <source>
        <dbReference type="Proteomes" id="UP001162483"/>
    </source>
</evidence>
<dbReference type="Proteomes" id="UP001162483">
    <property type="component" value="Unassembled WGS sequence"/>
</dbReference>
<feature type="non-terminal residue" evidence="4">
    <location>
        <position position="1"/>
    </location>
</feature>
<dbReference type="Gene3D" id="2.60.120.200">
    <property type="match status" value="1"/>
</dbReference>
<sequence length="120" mass="13901">YKSCPLYDLTALKSTSSPIQETRSLSISIPVFSEGTIICNSFLSSHWGQEEKTDPSPLEANEPFQIEIYSDREHFQVFIDDSKIIQFRHRVKHFSGITKLQILNDINISSVEICRREMYE</sequence>
<dbReference type="EMBL" id="CATNWA010013775">
    <property type="protein sequence ID" value="CAI9565764.1"/>
    <property type="molecule type" value="Genomic_DNA"/>
</dbReference>
<evidence type="ECO:0000256" key="1">
    <source>
        <dbReference type="ARBA" id="ARBA00022734"/>
    </source>
</evidence>